<dbReference type="InterPro" id="IPR029069">
    <property type="entry name" value="HotDog_dom_sf"/>
</dbReference>
<protein>
    <submittedName>
        <fullName evidence="3">Dehydratase</fullName>
    </submittedName>
</protein>
<keyword evidence="4" id="KW-1185">Reference proteome</keyword>
<evidence type="ECO:0000313" key="4">
    <source>
        <dbReference type="Proteomes" id="UP000240739"/>
    </source>
</evidence>
<evidence type="ECO:0000259" key="2">
    <source>
        <dbReference type="Pfam" id="PF01575"/>
    </source>
</evidence>
<dbReference type="RefSeq" id="WP_107568772.1">
    <property type="nucleotide sequence ID" value="NZ_PYYB01000001.1"/>
</dbReference>
<dbReference type="EMBL" id="PYYB01000001">
    <property type="protein sequence ID" value="PTL60127.1"/>
    <property type="molecule type" value="Genomic_DNA"/>
</dbReference>
<evidence type="ECO:0000313" key="3">
    <source>
        <dbReference type="EMBL" id="PTL60127.1"/>
    </source>
</evidence>
<feature type="domain" description="MaoC-like" evidence="2">
    <location>
        <begin position="7"/>
        <end position="113"/>
    </location>
</feature>
<dbReference type="CDD" id="cd03450">
    <property type="entry name" value="NodN"/>
    <property type="match status" value="1"/>
</dbReference>
<dbReference type="Pfam" id="PF01575">
    <property type="entry name" value="MaoC_dehydratas"/>
    <property type="match status" value="1"/>
</dbReference>
<gene>
    <name evidence="3" type="ORF">C7Y72_10955</name>
</gene>
<dbReference type="InterPro" id="IPR039375">
    <property type="entry name" value="NodN-like"/>
</dbReference>
<sequence>MSVEELQARVGETFGPTAWRTVDQDMVDTFATLSGDRQWIHTDVERAARESPFGTTIAHGNLTLSMIDGFRDELVGLDGFELGVNLGYDRVRFPSPVPVGARVRAVLELAAVSDRGDGWWQVVQRFTVEVEGGTRPACVADSVIRVRPRTDA</sequence>
<name>A0A2T4ULL0_9ACTN</name>
<comment type="similarity">
    <text evidence="1">Belongs to the enoyl-CoA hydratase/isomerase family.</text>
</comment>
<dbReference type="Proteomes" id="UP000240739">
    <property type="component" value="Unassembled WGS sequence"/>
</dbReference>
<dbReference type="PANTHER" id="PTHR42993">
    <property type="entry name" value="MAOC-LIKE DEHYDRATASE DOMAIN-CONTAINING PROTEIN"/>
    <property type="match status" value="1"/>
</dbReference>
<reference evidence="3 4" key="1">
    <citation type="submission" date="2018-03" db="EMBL/GenBank/DDBJ databases">
        <title>Aquarubrobacter algicola gen. nov., sp. nov., a novel actinobacterium isolated from shallow eutrophic lake during the end of cyanobacterial harmful algal blooms.</title>
        <authorList>
            <person name="Chun S.J."/>
        </authorList>
    </citation>
    <scope>NUCLEOTIDE SEQUENCE [LARGE SCALE GENOMIC DNA]</scope>
    <source>
        <strain evidence="3 4">Seoho-28</strain>
    </source>
</reference>
<dbReference type="OrthoDB" id="9801735at2"/>
<organism evidence="3 4">
    <name type="scientific">Paraconexibacter algicola</name>
    <dbReference type="NCBI Taxonomy" id="2133960"/>
    <lineage>
        <taxon>Bacteria</taxon>
        <taxon>Bacillati</taxon>
        <taxon>Actinomycetota</taxon>
        <taxon>Thermoleophilia</taxon>
        <taxon>Solirubrobacterales</taxon>
        <taxon>Paraconexibacteraceae</taxon>
        <taxon>Paraconexibacter</taxon>
    </lineage>
</organism>
<dbReference type="Gene3D" id="3.10.129.10">
    <property type="entry name" value="Hotdog Thioesterase"/>
    <property type="match status" value="1"/>
</dbReference>
<dbReference type="AlphaFoldDB" id="A0A2T4ULL0"/>
<accession>A0A2T4ULL0</accession>
<comment type="caution">
    <text evidence="3">The sequence shown here is derived from an EMBL/GenBank/DDBJ whole genome shotgun (WGS) entry which is preliminary data.</text>
</comment>
<proteinExistence type="inferred from homology"/>
<dbReference type="InterPro" id="IPR002539">
    <property type="entry name" value="MaoC-like_dom"/>
</dbReference>
<evidence type="ECO:0000256" key="1">
    <source>
        <dbReference type="ARBA" id="ARBA00005254"/>
    </source>
</evidence>
<dbReference type="SUPFAM" id="SSF54637">
    <property type="entry name" value="Thioesterase/thiol ester dehydrase-isomerase"/>
    <property type="match status" value="1"/>
</dbReference>
<dbReference type="PANTHER" id="PTHR42993:SF1">
    <property type="entry name" value="MAOC-LIKE DEHYDRATASE DOMAIN-CONTAINING PROTEIN"/>
    <property type="match status" value="1"/>
</dbReference>